<evidence type="ECO:0000313" key="3">
    <source>
        <dbReference type="Proteomes" id="UP001066276"/>
    </source>
</evidence>
<dbReference type="EMBL" id="JANPWB010000012">
    <property type="protein sequence ID" value="KAJ1117738.1"/>
    <property type="molecule type" value="Genomic_DNA"/>
</dbReference>
<proteinExistence type="predicted"/>
<reference evidence="2" key="1">
    <citation type="journal article" date="2022" name="bioRxiv">
        <title>Sequencing and chromosome-scale assembly of the giantPleurodeles waltlgenome.</title>
        <authorList>
            <person name="Brown T."/>
            <person name="Elewa A."/>
            <person name="Iarovenko S."/>
            <person name="Subramanian E."/>
            <person name="Araus A.J."/>
            <person name="Petzold A."/>
            <person name="Susuki M."/>
            <person name="Suzuki K.-i.T."/>
            <person name="Hayashi T."/>
            <person name="Toyoda A."/>
            <person name="Oliveira C."/>
            <person name="Osipova E."/>
            <person name="Leigh N.D."/>
            <person name="Simon A."/>
            <person name="Yun M.H."/>
        </authorList>
    </citation>
    <scope>NUCLEOTIDE SEQUENCE</scope>
    <source>
        <strain evidence="2">20211129_DDA</strain>
        <tissue evidence="2">Liver</tissue>
    </source>
</reference>
<protein>
    <submittedName>
        <fullName evidence="2">Uncharacterized protein</fullName>
    </submittedName>
</protein>
<keyword evidence="3" id="KW-1185">Reference proteome</keyword>
<sequence>MGRQVRPRCLAIQAADWRCSQSGRPSSEVHAWPARPHHLISLLQDPGGRGSEGAAPPTSPSPAAVFMGRAGPKGAATSVSPPGWRPRKQHPALQVSRTLTPPGPNGRGASPIPLVFRLAQICRVSPTEDPEGGGLPRRAPAAPAVPMRQRLFGIPCPGPEYRAVPLGGTARPKGRPLSSSPKAPRISRFAPAGSRRHQGNPPLRMGFKGVLYSGRFWTDDGGVQSTLRVRPPS</sequence>
<organism evidence="2 3">
    <name type="scientific">Pleurodeles waltl</name>
    <name type="common">Iberian ribbed newt</name>
    <dbReference type="NCBI Taxonomy" id="8319"/>
    <lineage>
        <taxon>Eukaryota</taxon>
        <taxon>Metazoa</taxon>
        <taxon>Chordata</taxon>
        <taxon>Craniata</taxon>
        <taxon>Vertebrata</taxon>
        <taxon>Euteleostomi</taxon>
        <taxon>Amphibia</taxon>
        <taxon>Batrachia</taxon>
        <taxon>Caudata</taxon>
        <taxon>Salamandroidea</taxon>
        <taxon>Salamandridae</taxon>
        <taxon>Pleurodelinae</taxon>
        <taxon>Pleurodeles</taxon>
    </lineage>
</organism>
<name>A0AAV7NTP4_PLEWA</name>
<evidence type="ECO:0000256" key="1">
    <source>
        <dbReference type="SAM" id="MobiDB-lite"/>
    </source>
</evidence>
<accession>A0AAV7NTP4</accession>
<comment type="caution">
    <text evidence="2">The sequence shown here is derived from an EMBL/GenBank/DDBJ whole genome shotgun (WGS) entry which is preliminary data.</text>
</comment>
<feature type="region of interest" description="Disordered" evidence="1">
    <location>
        <begin position="166"/>
        <end position="205"/>
    </location>
</feature>
<feature type="region of interest" description="Disordered" evidence="1">
    <location>
        <begin position="20"/>
        <end position="110"/>
    </location>
</feature>
<gene>
    <name evidence="2" type="ORF">NDU88_005935</name>
</gene>
<dbReference type="Proteomes" id="UP001066276">
    <property type="component" value="Chromosome 8"/>
</dbReference>
<dbReference type="AlphaFoldDB" id="A0AAV7NTP4"/>
<evidence type="ECO:0000313" key="2">
    <source>
        <dbReference type="EMBL" id="KAJ1117738.1"/>
    </source>
</evidence>